<comment type="caution">
    <text evidence="2">The sequence shown here is derived from an EMBL/GenBank/DDBJ whole genome shotgun (WGS) entry which is preliminary data.</text>
</comment>
<dbReference type="EMBL" id="RJKE01000001">
    <property type="protein sequence ID" value="ROO90075.1"/>
    <property type="molecule type" value="Genomic_DNA"/>
</dbReference>
<dbReference type="AlphaFoldDB" id="A0A3N1D972"/>
<protein>
    <submittedName>
        <fullName evidence="2">Uncharacterized protein</fullName>
    </submittedName>
</protein>
<feature type="chain" id="PRO_5017924421" evidence="1">
    <location>
        <begin position="27"/>
        <end position="410"/>
    </location>
</feature>
<gene>
    <name evidence="2" type="ORF">EDD29_7791</name>
</gene>
<keyword evidence="3" id="KW-1185">Reference proteome</keyword>
<keyword evidence="1" id="KW-0732">Signal</keyword>
<evidence type="ECO:0000313" key="3">
    <source>
        <dbReference type="Proteomes" id="UP000272400"/>
    </source>
</evidence>
<accession>A0A3N1D972</accession>
<feature type="signal peptide" evidence="1">
    <location>
        <begin position="1"/>
        <end position="26"/>
    </location>
</feature>
<name>A0A3N1D972_9ACTN</name>
<sequence>MRVIRSVSAAVVVGVCLVGVPGAAGAEEGWRNQAPVFTAPERGFSDVAAVGAREVWAVGYQGRKTIQIGPWDPPLPPNVLWQREPRPVLQQWTGRQWKAHHPEGIPEEGTLDELEVSGGKVWALGTIIYDPGNGAARQRYAYIGTWNGTEFVQVNGPTNTSAPGYLRHLSADSGGLWMTEGTQAYRFVDGPGWTGYDLGSTIKAIESYDSGEAWASGSGADGSTWVRHWDGSAWTSLALPAGTGKHTFQPTGPAAGWVATDAGLALWDGTAWTTVAYPEGYTRSDLWPSFYNAPWATTDVDGPWLLADGLKTAPKTLLHWTGSAWLTTPGTALPLAKDGQGRFFAPRTISTSTGENALYSFADGVWTPVPAAMDIWGGWNVAALPGTEHVLVTGWSYRGDLRAYTNAPRD</sequence>
<evidence type="ECO:0000313" key="2">
    <source>
        <dbReference type="EMBL" id="ROO90075.1"/>
    </source>
</evidence>
<dbReference type="RefSeq" id="WP_123669079.1">
    <property type="nucleotide sequence ID" value="NZ_RJKE01000001.1"/>
</dbReference>
<reference evidence="2 3" key="1">
    <citation type="submission" date="2018-11" db="EMBL/GenBank/DDBJ databases">
        <title>Sequencing the genomes of 1000 actinobacteria strains.</title>
        <authorList>
            <person name="Klenk H.-P."/>
        </authorList>
    </citation>
    <scope>NUCLEOTIDE SEQUENCE [LARGE SCALE GENOMIC DNA]</scope>
    <source>
        <strain evidence="2 3">DSM 44254</strain>
    </source>
</reference>
<dbReference type="OrthoDB" id="5177340at2"/>
<dbReference type="Proteomes" id="UP000272400">
    <property type="component" value="Unassembled WGS sequence"/>
</dbReference>
<organism evidence="2 3">
    <name type="scientific">Actinocorallia herbida</name>
    <dbReference type="NCBI Taxonomy" id="58109"/>
    <lineage>
        <taxon>Bacteria</taxon>
        <taxon>Bacillati</taxon>
        <taxon>Actinomycetota</taxon>
        <taxon>Actinomycetes</taxon>
        <taxon>Streptosporangiales</taxon>
        <taxon>Thermomonosporaceae</taxon>
        <taxon>Actinocorallia</taxon>
    </lineage>
</organism>
<proteinExistence type="predicted"/>
<evidence type="ECO:0000256" key="1">
    <source>
        <dbReference type="SAM" id="SignalP"/>
    </source>
</evidence>